<evidence type="ECO:0000313" key="2">
    <source>
        <dbReference type="Proteomes" id="UP000230066"/>
    </source>
</evidence>
<protein>
    <submittedName>
        <fullName evidence="1">Uncharacterized protein</fullName>
    </submittedName>
</protein>
<gene>
    <name evidence="1" type="ORF">D915_002952</name>
</gene>
<sequence length="198" mass="21525">MDKRHATLMNPHLYSLGNLISCDSLKPSHLELCIPPSEQAATTVSGHFGPSEHIAFYRSLTGQEPLTPFRAEVFHQPAHNYALSGTECPIDSNYQSEQASLDGGVVCFASQKGISCQFPHQQLCYLTPVSSQWSQPVPTIPTKTVIPGGAINLESNSMRSLDCDSGNGDSLDIIPSTGMTLLTRMPNNLSEKQTYLNC</sequence>
<dbReference type="EMBL" id="JXXN02000815">
    <property type="protein sequence ID" value="THD26226.1"/>
    <property type="molecule type" value="Genomic_DNA"/>
</dbReference>
<proteinExistence type="predicted"/>
<organism evidence="1 2">
    <name type="scientific">Fasciola hepatica</name>
    <name type="common">Liver fluke</name>
    <dbReference type="NCBI Taxonomy" id="6192"/>
    <lineage>
        <taxon>Eukaryota</taxon>
        <taxon>Metazoa</taxon>
        <taxon>Spiralia</taxon>
        <taxon>Lophotrochozoa</taxon>
        <taxon>Platyhelminthes</taxon>
        <taxon>Trematoda</taxon>
        <taxon>Digenea</taxon>
        <taxon>Plagiorchiida</taxon>
        <taxon>Echinostomata</taxon>
        <taxon>Echinostomatoidea</taxon>
        <taxon>Fasciolidae</taxon>
        <taxon>Fasciola</taxon>
    </lineage>
</organism>
<reference evidence="1" key="1">
    <citation type="submission" date="2019-03" db="EMBL/GenBank/DDBJ databases">
        <title>Improved annotation for the trematode Fasciola hepatica.</title>
        <authorList>
            <person name="Choi Y.-J."/>
            <person name="Martin J."/>
            <person name="Mitreva M."/>
        </authorList>
    </citation>
    <scope>NUCLEOTIDE SEQUENCE [LARGE SCALE GENOMIC DNA]</scope>
</reference>
<comment type="caution">
    <text evidence="1">The sequence shown here is derived from an EMBL/GenBank/DDBJ whole genome shotgun (WGS) entry which is preliminary data.</text>
</comment>
<name>A0A4E0RF35_FASHE</name>
<keyword evidence="2" id="KW-1185">Reference proteome</keyword>
<accession>A0A4E0RF35</accession>
<evidence type="ECO:0000313" key="1">
    <source>
        <dbReference type="EMBL" id="THD26226.1"/>
    </source>
</evidence>
<dbReference type="AlphaFoldDB" id="A0A4E0RF35"/>
<dbReference type="Proteomes" id="UP000230066">
    <property type="component" value="Unassembled WGS sequence"/>
</dbReference>